<dbReference type="PRINTS" id="PR00727">
    <property type="entry name" value="LEADERPTASE"/>
</dbReference>
<evidence type="ECO:0000256" key="7">
    <source>
        <dbReference type="PIRSR" id="PIRSR600223-1"/>
    </source>
</evidence>
<keyword evidence="3" id="KW-0378">Hydrolase</keyword>
<dbReference type="GO" id="GO:0042720">
    <property type="term" value="C:mitochondrial inner membrane peptidase complex"/>
    <property type="evidence" value="ECO:0007669"/>
    <property type="project" value="TreeGrafter"/>
</dbReference>
<dbReference type="CDD" id="cd06530">
    <property type="entry name" value="S26_SPase_I"/>
    <property type="match status" value="1"/>
</dbReference>
<reference evidence="9 10" key="1">
    <citation type="journal article" date="2014" name="Genome Biol. Evol.">
        <title>Comparative genomics and transcriptomics analyses reveal divergent lifestyle features of nematode endoparasitic fungus Hirsutella minnesotensis.</title>
        <authorList>
            <person name="Lai Y."/>
            <person name="Liu K."/>
            <person name="Zhang X."/>
            <person name="Zhang X."/>
            <person name="Li K."/>
            <person name="Wang N."/>
            <person name="Shu C."/>
            <person name="Wu Y."/>
            <person name="Wang C."/>
            <person name="Bushley K.E."/>
            <person name="Xiang M."/>
            <person name="Liu X."/>
        </authorList>
    </citation>
    <scope>NUCLEOTIDE SEQUENCE [LARGE SCALE GENOMIC DNA]</scope>
    <source>
        <strain evidence="9 10">3608</strain>
    </source>
</reference>
<dbReference type="InterPro" id="IPR000223">
    <property type="entry name" value="Pept_S26A_signal_pept_1"/>
</dbReference>
<evidence type="ECO:0000259" key="8">
    <source>
        <dbReference type="Pfam" id="PF10502"/>
    </source>
</evidence>
<evidence type="ECO:0000256" key="2">
    <source>
        <dbReference type="ARBA" id="ARBA00022792"/>
    </source>
</evidence>
<dbReference type="FunFam" id="2.10.109.10:FF:000015">
    <property type="entry name" value="Mitochondrial inner membrane protease subunit 1"/>
    <property type="match status" value="1"/>
</dbReference>
<evidence type="ECO:0000256" key="5">
    <source>
        <dbReference type="ARBA" id="ARBA00023136"/>
    </source>
</evidence>
<dbReference type="SUPFAM" id="SSF51306">
    <property type="entry name" value="LexA/Signal peptidase"/>
    <property type="match status" value="1"/>
</dbReference>
<dbReference type="InterPro" id="IPR019533">
    <property type="entry name" value="Peptidase_S26"/>
</dbReference>
<proteinExistence type="inferred from homology"/>
<dbReference type="Proteomes" id="UP000054481">
    <property type="component" value="Unassembled WGS sequence"/>
</dbReference>
<dbReference type="PANTHER" id="PTHR12383">
    <property type="entry name" value="PROTEASE FAMILY S26 MITOCHONDRIAL INNER MEMBRANE PROTEASE-RELATED"/>
    <property type="match status" value="1"/>
</dbReference>
<dbReference type="InterPro" id="IPR036286">
    <property type="entry name" value="LexA/Signal_pep-like_sf"/>
</dbReference>
<comment type="subcellular location">
    <subcellularLocation>
        <location evidence="1">Mitochondrion inner membrane</location>
    </subcellularLocation>
</comment>
<name>A0A0F7ZK65_9HYPO</name>
<evidence type="ECO:0000256" key="4">
    <source>
        <dbReference type="ARBA" id="ARBA00023128"/>
    </source>
</evidence>
<dbReference type="AlphaFoldDB" id="A0A0F7ZK65"/>
<comment type="similarity">
    <text evidence="6">Belongs to the peptidase S26 family. IMP1 subfamily.</text>
</comment>
<keyword evidence="5" id="KW-0472">Membrane</keyword>
<dbReference type="OrthoDB" id="308440at2759"/>
<keyword evidence="10" id="KW-1185">Reference proteome</keyword>
<dbReference type="PANTHER" id="PTHR12383:SF16">
    <property type="entry name" value="MITOCHONDRIAL INNER MEMBRANE PROTEASE SUBUNIT 1"/>
    <property type="match status" value="1"/>
</dbReference>
<evidence type="ECO:0000256" key="1">
    <source>
        <dbReference type="ARBA" id="ARBA00004273"/>
    </source>
</evidence>
<keyword evidence="2" id="KW-0999">Mitochondrion inner membrane</keyword>
<keyword evidence="4" id="KW-0496">Mitochondrion</keyword>
<dbReference type="EMBL" id="KQ030637">
    <property type="protein sequence ID" value="KJZ70250.1"/>
    <property type="molecule type" value="Genomic_DNA"/>
</dbReference>
<dbReference type="GO" id="GO:0006465">
    <property type="term" value="P:signal peptide processing"/>
    <property type="evidence" value="ECO:0007669"/>
    <property type="project" value="InterPro"/>
</dbReference>
<feature type="domain" description="Peptidase S26" evidence="8">
    <location>
        <begin position="14"/>
        <end position="98"/>
    </location>
</feature>
<feature type="active site" evidence="7">
    <location>
        <position position="42"/>
    </location>
</feature>
<dbReference type="GO" id="GO:0006627">
    <property type="term" value="P:protein processing involved in protein targeting to mitochondrion"/>
    <property type="evidence" value="ECO:0007669"/>
    <property type="project" value="TreeGrafter"/>
</dbReference>
<feature type="domain" description="Peptidase S26" evidence="8">
    <location>
        <begin position="109"/>
        <end position="148"/>
    </location>
</feature>
<dbReference type="Gene3D" id="2.10.109.10">
    <property type="entry name" value="Umud Fragment, subunit A"/>
    <property type="match status" value="1"/>
</dbReference>
<protein>
    <recommendedName>
        <fullName evidence="8">Peptidase S26 domain-containing protein</fullName>
    </recommendedName>
</protein>
<evidence type="ECO:0000313" key="10">
    <source>
        <dbReference type="Proteomes" id="UP000054481"/>
    </source>
</evidence>
<dbReference type="GO" id="GO:0004252">
    <property type="term" value="F:serine-type endopeptidase activity"/>
    <property type="evidence" value="ECO:0007669"/>
    <property type="project" value="InterPro"/>
</dbReference>
<sequence>MTILEHFLGHPLRLALSTLKITCLAHLVQTHLVQVSAASGPSMLPTFNVDGDWIVSDMTARHGRRVGVGDLVLYKIPIFASLSGVKRIIGMPGDYVCMGTPGEPGDHQTIQVPQGHCWIVGDNLTASRDSRMFGPIPLALIQGKVVAKVLPWRERHWIKNGLHPVDKGSIASQ</sequence>
<dbReference type="InterPro" id="IPR052064">
    <property type="entry name" value="Mito_IMP1_subunit"/>
</dbReference>
<evidence type="ECO:0000256" key="3">
    <source>
        <dbReference type="ARBA" id="ARBA00022801"/>
    </source>
</evidence>
<evidence type="ECO:0000313" key="9">
    <source>
        <dbReference type="EMBL" id="KJZ70250.1"/>
    </source>
</evidence>
<accession>A0A0F7ZK65</accession>
<evidence type="ECO:0000256" key="6">
    <source>
        <dbReference type="ARBA" id="ARBA00038445"/>
    </source>
</evidence>
<organism evidence="9 10">
    <name type="scientific">Hirsutella minnesotensis 3608</name>
    <dbReference type="NCBI Taxonomy" id="1043627"/>
    <lineage>
        <taxon>Eukaryota</taxon>
        <taxon>Fungi</taxon>
        <taxon>Dikarya</taxon>
        <taxon>Ascomycota</taxon>
        <taxon>Pezizomycotina</taxon>
        <taxon>Sordariomycetes</taxon>
        <taxon>Hypocreomycetidae</taxon>
        <taxon>Hypocreales</taxon>
        <taxon>Ophiocordycipitaceae</taxon>
        <taxon>Hirsutella</taxon>
    </lineage>
</organism>
<dbReference type="Pfam" id="PF10502">
    <property type="entry name" value="Peptidase_S26"/>
    <property type="match status" value="2"/>
</dbReference>
<feature type="active site" evidence="7">
    <location>
        <position position="86"/>
    </location>
</feature>
<gene>
    <name evidence="9" type="ORF">HIM_10364</name>
</gene>